<dbReference type="CDD" id="cd13121">
    <property type="entry name" value="BF2867_like_C"/>
    <property type="match status" value="1"/>
</dbReference>
<evidence type="ECO:0000256" key="1">
    <source>
        <dbReference type="SAM" id="SignalP"/>
    </source>
</evidence>
<dbReference type="AlphaFoldDB" id="A0A0F5J677"/>
<organism evidence="2 3">
    <name type="scientific">Parabacteroides goldsteinii DSM 19448 = WAL 12034</name>
    <dbReference type="NCBI Taxonomy" id="927665"/>
    <lineage>
        <taxon>Bacteria</taxon>
        <taxon>Pseudomonadati</taxon>
        <taxon>Bacteroidota</taxon>
        <taxon>Bacteroidia</taxon>
        <taxon>Bacteroidales</taxon>
        <taxon>Tannerellaceae</taxon>
        <taxon>Parabacteroides</taxon>
    </lineage>
</organism>
<dbReference type="Pfam" id="PF15415">
    <property type="entry name" value="Mfa_like_2"/>
    <property type="match status" value="1"/>
</dbReference>
<feature type="chain" id="PRO_5002488665" description="Major fimbrial subunit protein N-terminal domain-containing protein" evidence="1">
    <location>
        <begin position="26"/>
        <end position="386"/>
    </location>
</feature>
<name>A0A0F5J677_9BACT</name>
<protein>
    <recommendedName>
        <fullName evidence="4">Major fimbrial subunit protein N-terminal domain-containing protein</fullName>
    </recommendedName>
</protein>
<evidence type="ECO:0000313" key="2">
    <source>
        <dbReference type="EMBL" id="KKB53294.1"/>
    </source>
</evidence>
<dbReference type="PATRIC" id="fig|927665.4.peg.3619"/>
<proteinExistence type="predicted"/>
<dbReference type="EMBL" id="AQHV01000015">
    <property type="protein sequence ID" value="KKB53294.1"/>
    <property type="molecule type" value="Genomic_DNA"/>
</dbReference>
<evidence type="ECO:0008006" key="4">
    <source>
        <dbReference type="Google" id="ProtNLM"/>
    </source>
</evidence>
<dbReference type="RefSeq" id="WP_046146948.1">
    <property type="nucleotide sequence ID" value="NZ_KQ033913.1"/>
</dbReference>
<evidence type="ECO:0000313" key="3">
    <source>
        <dbReference type="Proteomes" id="UP000033047"/>
    </source>
</evidence>
<reference evidence="2 3" key="1">
    <citation type="submission" date="2013-04" db="EMBL/GenBank/DDBJ databases">
        <title>The Genome Sequence of Parabacteroides goldsteinii DSM 19448.</title>
        <authorList>
            <consortium name="The Broad Institute Genomics Platform"/>
            <person name="Earl A."/>
            <person name="Ward D."/>
            <person name="Feldgarden M."/>
            <person name="Gevers D."/>
            <person name="Martens E."/>
            <person name="Sakamoto M."/>
            <person name="Benno Y."/>
            <person name="Song Y."/>
            <person name="Liu C."/>
            <person name="Lee J."/>
            <person name="Bolanos M."/>
            <person name="Vaisanen M.L."/>
            <person name="Finegold S.M."/>
            <person name="Walker B."/>
            <person name="Young S."/>
            <person name="Zeng Q."/>
            <person name="Gargeya S."/>
            <person name="Fitzgerald M."/>
            <person name="Haas B."/>
            <person name="Abouelleil A."/>
            <person name="Allen A.W."/>
            <person name="Alvarado L."/>
            <person name="Arachchi H.M."/>
            <person name="Berlin A.M."/>
            <person name="Chapman S.B."/>
            <person name="Gainer-Dewar J."/>
            <person name="Goldberg J."/>
            <person name="Griggs A."/>
            <person name="Gujja S."/>
            <person name="Hansen M."/>
            <person name="Howarth C."/>
            <person name="Imamovic A."/>
            <person name="Ireland A."/>
            <person name="Larimer J."/>
            <person name="McCowan C."/>
            <person name="Murphy C."/>
            <person name="Pearson M."/>
            <person name="Poon T.W."/>
            <person name="Priest M."/>
            <person name="Roberts A."/>
            <person name="Saif S."/>
            <person name="Shea T."/>
            <person name="Sisk P."/>
            <person name="Sykes S."/>
            <person name="Wortman J."/>
            <person name="Nusbaum C."/>
            <person name="Birren B."/>
        </authorList>
    </citation>
    <scope>NUCLEOTIDE SEQUENCE [LARGE SCALE GENOMIC DNA]</scope>
    <source>
        <strain evidence="2 3">DSM 19448</strain>
    </source>
</reference>
<feature type="signal peptide" evidence="1">
    <location>
        <begin position="1"/>
        <end position="25"/>
    </location>
</feature>
<accession>A0A0F5J677</accession>
<dbReference type="Gene3D" id="2.60.40.3730">
    <property type="entry name" value="Fimbrillin-like"/>
    <property type="match status" value="1"/>
</dbReference>
<dbReference type="Proteomes" id="UP000033047">
    <property type="component" value="Unassembled WGS sequence"/>
</dbReference>
<dbReference type="InterPro" id="IPR029231">
    <property type="entry name" value="Mfa-like_2"/>
</dbReference>
<gene>
    <name evidence="2" type="ORF">HMPREF1535_03520</name>
</gene>
<dbReference type="STRING" id="927665.HMPREF1535_03520"/>
<sequence>MKRMLTRLFLPELLLAGLLTGCACGMVEDIVSEEARLVEVGFVKPDLGIPAVLTRAEDTEVPAPTPLPEGSTIRIVAYYRSSIGVEASPVPFSTTTPTVEATYKVMADGSLALCSVDDTGKPVDGKAEGMVVRGGVYDFYAVSPARKLAKSVDGTYKITDIPHKEDVMTSFVRGVTISASSRLVTLATFSRKCALVVFNVAPSKENVIPFTRLYATGLTISKISSSGAALIVGEDTGIPCTGGEAGDKTEVVFASEEFEPVESDTDNLGLNKTKGILLPKNTEPFDVEIEVQRDDKTATLKATIDKNISFDEGKRYVFTLEVKNNESSLLMTVLDWKETIFFTDANVGAPDEPYPDPDINEGIGTSFVVASWKEIVWTDGEVGGGQ</sequence>
<dbReference type="PROSITE" id="PS51257">
    <property type="entry name" value="PROKAR_LIPOPROTEIN"/>
    <property type="match status" value="1"/>
</dbReference>
<dbReference type="HOGENOM" id="CLU_719335_0_0_10"/>
<comment type="caution">
    <text evidence="2">The sequence shown here is derived from an EMBL/GenBank/DDBJ whole genome shotgun (WGS) entry which is preliminary data.</text>
</comment>
<keyword evidence="1" id="KW-0732">Signal</keyword>
<dbReference type="Gene3D" id="2.60.40.2630">
    <property type="match status" value="1"/>
</dbReference>